<feature type="repeat" description="TPR" evidence="1">
    <location>
        <begin position="73"/>
        <end position="106"/>
    </location>
</feature>
<sequence>MSNAESSIIPSSSSSSAVPLNTPPFQDSDAESGNPLFSPEKLFTLGNALQSLNRGDEALTCYRRSLALDPTSAAAQANLGSVLMLKGQGGQAMTELRRALALDPLSAHIHVNLGDGYAVCGRHEAAADCYRMALVLEPQSAAAHYGLGNLRAALGHHRKACGHYRQALALHPDFAEAYNNLGNSLQGLKRADLALACHRAAVALLPGDAKSYNNLGSALQTLGGAGEALACYRRATTLAPAYAEAHYNIGTALLDTGDAVGAYGAFRLAIDLAPRRGCFHRMLAETGKVAPDGPDLRRMEDLAADMASLPEADRMELHFALSKVYADAGRQEDSFRQMLAGNRLKRQSLVYDEAATLQALARLPEIYTPELLARESKAGFSSRLPIFIVGMPRSGTTLIEQILASHPQVFGAGELRDLQHLADEWTRSSGLPLPEAAPLLPKEAWRRLGAAYVDAVARRAPGHPHIVDKMPGNFAQIGLIRLALPEAKIIHAVRDPVDTCLSFFSKLFSGRHPFAYDLAELGRYYRAYDALMAYWRRTLPTDVMLEVRYEEVVADMEGQARRILEHCGLEWDPRCLDFHRTQRVVRTASAMQVRQPLYATSVGRWHVYGDLARPLLDALEGVIMVAPTSSPE</sequence>
<protein>
    <submittedName>
        <fullName evidence="3">Uncharacterized protein</fullName>
    </submittedName>
</protein>
<accession>A0A2N3PQI5</accession>
<evidence type="ECO:0000256" key="1">
    <source>
        <dbReference type="PROSITE-ProRule" id="PRU00339"/>
    </source>
</evidence>
<feature type="repeat" description="TPR" evidence="1">
    <location>
        <begin position="107"/>
        <end position="140"/>
    </location>
</feature>
<dbReference type="Proteomes" id="UP000233293">
    <property type="component" value="Unassembled WGS sequence"/>
</dbReference>
<organism evidence="3 4">
    <name type="scientific">Telmatospirillum siberiense</name>
    <dbReference type="NCBI Taxonomy" id="382514"/>
    <lineage>
        <taxon>Bacteria</taxon>
        <taxon>Pseudomonadati</taxon>
        <taxon>Pseudomonadota</taxon>
        <taxon>Alphaproteobacteria</taxon>
        <taxon>Rhodospirillales</taxon>
        <taxon>Rhodospirillaceae</taxon>
        <taxon>Telmatospirillum</taxon>
    </lineage>
</organism>
<dbReference type="PANTHER" id="PTHR44809">
    <property type="match status" value="1"/>
</dbReference>
<dbReference type="EMBL" id="PIUM01000028">
    <property type="protein sequence ID" value="PKU22663.1"/>
    <property type="molecule type" value="Genomic_DNA"/>
</dbReference>
<dbReference type="Gene3D" id="3.40.50.300">
    <property type="entry name" value="P-loop containing nucleotide triphosphate hydrolases"/>
    <property type="match status" value="1"/>
</dbReference>
<feature type="repeat" description="TPR" evidence="1">
    <location>
        <begin position="243"/>
        <end position="276"/>
    </location>
</feature>
<dbReference type="AlphaFoldDB" id="A0A2N3PQI5"/>
<feature type="repeat" description="TPR" evidence="1">
    <location>
        <begin position="141"/>
        <end position="174"/>
    </location>
</feature>
<feature type="compositionally biased region" description="Low complexity" evidence="2">
    <location>
        <begin position="1"/>
        <end position="16"/>
    </location>
</feature>
<keyword evidence="4" id="KW-1185">Reference proteome</keyword>
<dbReference type="Pfam" id="PF13414">
    <property type="entry name" value="TPR_11"/>
    <property type="match status" value="2"/>
</dbReference>
<evidence type="ECO:0000256" key="2">
    <source>
        <dbReference type="SAM" id="MobiDB-lite"/>
    </source>
</evidence>
<feature type="repeat" description="TPR" evidence="1">
    <location>
        <begin position="39"/>
        <end position="72"/>
    </location>
</feature>
<dbReference type="Pfam" id="PF13469">
    <property type="entry name" value="Sulfotransfer_3"/>
    <property type="match status" value="1"/>
</dbReference>
<keyword evidence="1" id="KW-0802">TPR repeat</keyword>
<evidence type="ECO:0000313" key="4">
    <source>
        <dbReference type="Proteomes" id="UP000233293"/>
    </source>
</evidence>
<dbReference type="SMART" id="SM00028">
    <property type="entry name" value="TPR"/>
    <property type="match status" value="7"/>
</dbReference>
<dbReference type="InterPro" id="IPR019734">
    <property type="entry name" value="TPR_rpt"/>
</dbReference>
<dbReference type="PROSITE" id="PS50005">
    <property type="entry name" value="TPR"/>
    <property type="match status" value="6"/>
</dbReference>
<name>A0A2N3PQI5_9PROT</name>
<dbReference type="InterPro" id="IPR052943">
    <property type="entry name" value="TMTC_O-mannosyl-trnsfr"/>
</dbReference>
<dbReference type="PANTHER" id="PTHR44809:SF1">
    <property type="entry name" value="PROTEIN O-MANNOSYL-TRANSFERASE TMTC1"/>
    <property type="match status" value="1"/>
</dbReference>
<dbReference type="SUPFAM" id="SSF52540">
    <property type="entry name" value="P-loop containing nucleoside triphosphate hydrolases"/>
    <property type="match status" value="1"/>
</dbReference>
<dbReference type="InterPro" id="IPR027417">
    <property type="entry name" value="P-loop_NTPase"/>
</dbReference>
<evidence type="ECO:0000313" key="3">
    <source>
        <dbReference type="EMBL" id="PKU22663.1"/>
    </source>
</evidence>
<reference evidence="4" key="1">
    <citation type="submission" date="2017-12" db="EMBL/GenBank/DDBJ databases">
        <title>Draft genome sequence of Telmatospirillum siberiense 26-4b1T, an acidotolerant peatland alphaproteobacterium potentially involved in sulfur cycling.</title>
        <authorList>
            <person name="Hausmann B."/>
            <person name="Pjevac P."/>
            <person name="Schreck K."/>
            <person name="Herbold C.W."/>
            <person name="Daims H."/>
            <person name="Wagner M."/>
            <person name="Pester M."/>
            <person name="Loy A."/>
        </authorList>
    </citation>
    <scope>NUCLEOTIDE SEQUENCE [LARGE SCALE GENOMIC DNA]</scope>
    <source>
        <strain evidence="4">26-4b1</strain>
    </source>
</reference>
<dbReference type="Pfam" id="PF13424">
    <property type="entry name" value="TPR_12"/>
    <property type="match status" value="1"/>
</dbReference>
<feature type="repeat" description="TPR" evidence="1">
    <location>
        <begin position="209"/>
        <end position="242"/>
    </location>
</feature>
<gene>
    <name evidence="3" type="ORF">CWS72_20230</name>
</gene>
<dbReference type="SUPFAM" id="SSF48452">
    <property type="entry name" value="TPR-like"/>
    <property type="match status" value="1"/>
</dbReference>
<dbReference type="Gene3D" id="1.25.40.10">
    <property type="entry name" value="Tetratricopeptide repeat domain"/>
    <property type="match status" value="3"/>
</dbReference>
<comment type="caution">
    <text evidence="3">The sequence shown here is derived from an EMBL/GenBank/DDBJ whole genome shotgun (WGS) entry which is preliminary data.</text>
</comment>
<dbReference type="InterPro" id="IPR011990">
    <property type="entry name" value="TPR-like_helical_dom_sf"/>
</dbReference>
<feature type="region of interest" description="Disordered" evidence="2">
    <location>
        <begin position="1"/>
        <end position="33"/>
    </location>
</feature>
<proteinExistence type="predicted"/>